<sequence>MLKKLMVMLASKYLAIKAKVKDIETRLIIHSLLLHDNKLIRHLRRYINLPNNTTIEDDDYYQSLDSNATTPDEKKMEIEPDLIHTRFEKDEDHYSTSVIEMVKNAKEEQGKEFRLEDDIDQLAELFIRRFHHQIQLQKHHSQPLV</sequence>
<protein>
    <submittedName>
        <fullName evidence="1">Uncharacterized protein</fullName>
    </submittedName>
</protein>
<dbReference type="Pfam" id="PF05553">
    <property type="entry name" value="DUF761"/>
    <property type="match status" value="1"/>
</dbReference>
<dbReference type="PANTHER" id="PTHR33450:SF12">
    <property type="entry name" value="COTTON FIBER PROTEIN"/>
    <property type="match status" value="1"/>
</dbReference>
<reference evidence="2" key="1">
    <citation type="journal article" date="2024" name="IScience">
        <title>Strigolactones Initiate the Formation of Haustorium-like Structures in Castilleja.</title>
        <authorList>
            <person name="Buerger M."/>
            <person name="Peterson D."/>
            <person name="Chory J."/>
        </authorList>
    </citation>
    <scope>NUCLEOTIDE SEQUENCE [LARGE SCALE GENOMIC DNA]</scope>
</reference>
<proteinExistence type="predicted"/>
<evidence type="ECO:0000313" key="1">
    <source>
        <dbReference type="EMBL" id="KAL3630899.1"/>
    </source>
</evidence>
<evidence type="ECO:0000313" key="2">
    <source>
        <dbReference type="Proteomes" id="UP001632038"/>
    </source>
</evidence>
<dbReference type="PANTHER" id="PTHR33450">
    <property type="entry name" value="EMB|CAB67623.1-RELATED"/>
    <property type="match status" value="1"/>
</dbReference>
<accession>A0ABD3CMZ5</accession>
<comment type="caution">
    <text evidence="1">The sequence shown here is derived from an EMBL/GenBank/DDBJ whole genome shotgun (WGS) entry which is preliminary data.</text>
</comment>
<dbReference type="Proteomes" id="UP001632038">
    <property type="component" value="Unassembled WGS sequence"/>
</dbReference>
<organism evidence="1 2">
    <name type="scientific">Castilleja foliolosa</name>
    <dbReference type="NCBI Taxonomy" id="1961234"/>
    <lineage>
        <taxon>Eukaryota</taxon>
        <taxon>Viridiplantae</taxon>
        <taxon>Streptophyta</taxon>
        <taxon>Embryophyta</taxon>
        <taxon>Tracheophyta</taxon>
        <taxon>Spermatophyta</taxon>
        <taxon>Magnoliopsida</taxon>
        <taxon>eudicotyledons</taxon>
        <taxon>Gunneridae</taxon>
        <taxon>Pentapetalae</taxon>
        <taxon>asterids</taxon>
        <taxon>lamiids</taxon>
        <taxon>Lamiales</taxon>
        <taxon>Orobanchaceae</taxon>
        <taxon>Pedicularideae</taxon>
        <taxon>Castillejinae</taxon>
        <taxon>Castilleja</taxon>
    </lineage>
</organism>
<dbReference type="AlphaFoldDB" id="A0ABD3CMZ5"/>
<dbReference type="InterPro" id="IPR008480">
    <property type="entry name" value="DUF761_pln"/>
</dbReference>
<dbReference type="EMBL" id="JAVIJP010000032">
    <property type="protein sequence ID" value="KAL3630899.1"/>
    <property type="molecule type" value="Genomic_DNA"/>
</dbReference>
<name>A0ABD3CMZ5_9LAMI</name>
<keyword evidence="2" id="KW-1185">Reference proteome</keyword>
<gene>
    <name evidence="1" type="ORF">CASFOL_023883</name>
</gene>